<name>A0A843UEX6_COLES</name>
<proteinExistence type="predicted"/>
<dbReference type="Proteomes" id="UP000652761">
    <property type="component" value="Unassembled WGS sequence"/>
</dbReference>
<reference evidence="1" key="1">
    <citation type="submission" date="2017-07" db="EMBL/GenBank/DDBJ databases">
        <title>Taro Niue Genome Assembly and Annotation.</title>
        <authorList>
            <person name="Atibalentja N."/>
            <person name="Keating K."/>
            <person name="Fields C.J."/>
        </authorList>
    </citation>
    <scope>NUCLEOTIDE SEQUENCE</scope>
    <source>
        <strain evidence="1">Niue_2</strain>
        <tissue evidence="1">Leaf</tissue>
    </source>
</reference>
<evidence type="ECO:0000313" key="1">
    <source>
        <dbReference type="EMBL" id="MQL81981.1"/>
    </source>
</evidence>
<gene>
    <name evidence="1" type="ORF">Taro_014446</name>
</gene>
<protein>
    <submittedName>
        <fullName evidence="1">Uncharacterized protein</fullName>
    </submittedName>
</protein>
<accession>A0A843UEX6</accession>
<keyword evidence="2" id="KW-1185">Reference proteome</keyword>
<evidence type="ECO:0000313" key="2">
    <source>
        <dbReference type="Proteomes" id="UP000652761"/>
    </source>
</evidence>
<comment type="caution">
    <text evidence="1">The sequence shown here is derived from an EMBL/GenBank/DDBJ whole genome shotgun (WGS) entry which is preliminary data.</text>
</comment>
<sequence length="141" mass="15290">MVRGRMGVLSARPMVTWGPDVAAAGRDAPAEGEEAAFPLRAVMRVQELSGLIVRLRKVGVPRRAALVTTATLRGMDGSDPRPGHLVKEIMGEGLFVIPGILEGSVGILIIVDWVQERLHTFSKFSPNEEGFPKWEKASNFG</sequence>
<organism evidence="1 2">
    <name type="scientific">Colocasia esculenta</name>
    <name type="common">Wild taro</name>
    <name type="synonym">Arum esculentum</name>
    <dbReference type="NCBI Taxonomy" id="4460"/>
    <lineage>
        <taxon>Eukaryota</taxon>
        <taxon>Viridiplantae</taxon>
        <taxon>Streptophyta</taxon>
        <taxon>Embryophyta</taxon>
        <taxon>Tracheophyta</taxon>
        <taxon>Spermatophyta</taxon>
        <taxon>Magnoliopsida</taxon>
        <taxon>Liliopsida</taxon>
        <taxon>Araceae</taxon>
        <taxon>Aroideae</taxon>
        <taxon>Colocasieae</taxon>
        <taxon>Colocasia</taxon>
    </lineage>
</organism>
<dbReference type="EMBL" id="NMUH01000600">
    <property type="protein sequence ID" value="MQL81981.1"/>
    <property type="molecule type" value="Genomic_DNA"/>
</dbReference>
<dbReference type="AlphaFoldDB" id="A0A843UEX6"/>